<proteinExistence type="predicted"/>
<dbReference type="Proteomes" id="UP000195402">
    <property type="component" value="Unassembled WGS sequence"/>
</dbReference>
<reference evidence="1 2" key="1">
    <citation type="journal article" date="2017" name="Mol. Plant">
        <title>The Genome of Medicinal Plant Macleaya cordata Provides New Insights into Benzylisoquinoline Alkaloids Metabolism.</title>
        <authorList>
            <person name="Liu X."/>
            <person name="Liu Y."/>
            <person name="Huang P."/>
            <person name="Ma Y."/>
            <person name="Qing Z."/>
            <person name="Tang Q."/>
            <person name="Cao H."/>
            <person name="Cheng P."/>
            <person name="Zheng Y."/>
            <person name="Yuan Z."/>
            <person name="Zhou Y."/>
            <person name="Liu J."/>
            <person name="Tang Z."/>
            <person name="Zhuo Y."/>
            <person name="Zhang Y."/>
            <person name="Yu L."/>
            <person name="Huang J."/>
            <person name="Yang P."/>
            <person name="Peng Q."/>
            <person name="Zhang J."/>
            <person name="Jiang W."/>
            <person name="Zhang Z."/>
            <person name="Lin K."/>
            <person name="Ro D.K."/>
            <person name="Chen X."/>
            <person name="Xiong X."/>
            <person name="Shang Y."/>
            <person name="Huang S."/>
            <person name="Zeng J."/>
        </authorList>
    </citation>
    <scope>NUCLEOTIDE SEQUENCE [LARGE SCALE GENOMIC DNA]</scope>
    <source>
        <strain evidence="2">cv. BLH2017</strain>
        <tissue evidence="1">Root</tissue>
    </source>
</reference>
<dbReference type="AlphaFoldDB" id="A0A200QDM9"/>
<sequence>MQLWTHWMIAKNVEDKSFMPFRRQLELVTHGSLKFYGSIKELRVEKSFGSQEFQIWDAGELLKVYIWNFRWGQQQSFKYVFT</sequence>
<comment type="caution">
    <text evidence="1">The sequence shown here is derived from an EMBL/GenBank/DDBJ whole genome shotgun (WGS) entry which is preliminary data.</text>
</comment>
<dbReference type="EMBL" id="MVGT01002328">
    <property type="protein sequence ID" value="OVA08588.1"/>
    <property type="molecule type" value="Genomic_DNA"/>
</dbReference>
<evidence type="ECO:0000313" key="2">
    <source>
        <dbReference type="Proteomes" id="UP000195402"/>
    </source>
</evidence>
<evidence type="ECO:0000313" key="1">
    <source>
        <dbReference type="EMBL" id="OVA08588.1"/>
    </source>
</evidence>
<name>A0A200QDM9_MACCD</name>
<dbReference type="InParanoid" id="A0A200QDM9"/>
<gene>
    <name evidence="1" type="ORF">BVC80_209g334</name>
</gene>
<keyword evidence="2" id="KW-1185">Reference proteome</keyword>
<organism evidence="1 2">
    <name type="scientific">Macleaya cordata</name>
    <name type="common">Five-seeded plume-poppy</name>
    <name type="synonym">Bocconia cordata</name>
    <dbReference type="NCBI Taxonomy" id="56857"/>
    <lineage>
        <taxon>Eukaryota</taxon>
        <taxon>Viridiplantae</taxon>
        <taxon>Streptophyta</taxon>
        <taxon>Embryophyta</taxon>
        <taxon>Tracheophyta</taxon>
        <taxon>Spermatophyta</taxon>
        <taxon>Magnoliopsida</taxon>
        <taxon>Ranunculales</taxon>
        <taxon>Papaveraceae</taxon>
        <taxon>Papaveroideae</taxon>
        <taxon>Macleaya</taxon>
    </lineage>
</organism>
<protein>
    <submittedName>
        <fullName evidence="1">Uncharacterized protein</fullName>
    </submittedName>
</protein>
<accession>A0A200QDM9</accession>